<dbReference type="Gene3D" id="1.10.357.10">
    <property type="entry name" value="Tetracycline Repressor, domain 2"/>
    <property type="match status" value="1"/>
</dbReference>
<evidence type="ECO:0000259" key="3">
    <source>
        <dbReference type="PROSITE" id="PS50977"/>
    </source>
</evidence>
<dbReference type="EMBL" id="FRDF01000006">
    <property type="protein sequence ID" value="SHN55055.1"/>
    <property type="molecule type" value="Genomic_DNA"/>
</dbReference>
<dbReference type="InterPro" id="IPR036271">
    <property type="entry name" value="Tet_transcr_reg_TetR-rel_C_sf"/>
</dbReference>
<dbReference type="SUPFAM" id="SSF48498">
    <property type="entry name" value="Tetracyclin repressor-like, C-terminal domain"/>
    <property type="match status" value="1"/>
</dbReference>
<dbReference type="GO" id="GO:0003700">
    <property type="term" value="F:DNA-binding transcription factor activity"/>
    <property type="evidence" value="ECO:0007669"/>
    <property type="project" value="TreeGrafter"/>
</dbReference>
<dbReference type="Pfam" id="PF14246">
    <property type="entry name" value="TetR_C_7"/>
    <property type="match status" value="1"/>
</dbReference>
<evidence type="ECO:0000256" key="1">
    <source>
        <dbReference type="ARBA" id="ARBA00023125"/>
    </source>
</evidence>
<dbReference type="InterPro" id="IPR039536">
    <property type="entry name" value="TetR_C_Proteobacteria"/>
</dbReference>
<dbReference type="SUPFAM" id="SSF46689">
    <property type="entry name" value="Homeodomain-like"/>
    <property type="match status" value="1"/>
</dbReference>
<evidence type="ECO:0000313" key="4">
    <source>
        <dbReference type="EMBL" id="SHN55055.1"/>
    </source>
</evidence>
<evidence type="ECO:0000256" key="2">
    <source>
        <dbReference type="PROSITE-ProRule" id="PRU00335"/>
    </source>
</evidence>
<name>A0A1M7S9I7_9SPHN</name>
<proteinExistence type="predicted"/>
<keyword evidence="5" id="KW-1185">Reference proteome</keyword>
<protein>
    <submittedName>
        <fullName evidence="4">Transcriptional regulator, TetR family</fullName>
    </submittedName>
</protein>
<dbReference type="InterPro" id="IPR009057">
    <property type="entry name" value="Homeodomain-like_sf"/>
</dbReference>
<organism evidence="4 5">
    <name type="scientific">Erythrobacter sanguineus</name>
    <dbReference type="NCBI Taxonomy" id="198312"/>
    <lineage>
        <taxon>Bacteria</taxon>
        <taxon>Pseudomonadati</taxon>
        <taxon>Pseudomonadota</taxon>
        <taxon>Alphaproteobacteria</taxon>
        <taxon>Sphingomonadales</taxon>
        <taxon>Erythrobacteraceae</taxon>
        <taxon>Erythrobacter/Porphyrobacter group</taxon>
        <taxon>Erythrobacter</taxon>
    </lineage>
</organism>
<dbReference type="InterPro" id="IPR001647">
    <property type="entry name" value="HTH_TetR"/>
</dbReference>
<dbReference type="InterPro" id="IPR050109">
    <property type="entry name" value="HTH-type_TetR-like_transc_reg"/>
</dbReference>
<dbReference type="PROSITE" id="PS50977">
    <property type="entry name" value="HTH_TETR_2"/>
    <property type="match status" value="1"/>
</dbReference>
<dbReference type="GO" id="GO:0000976">
    <property type="term" value="F:transcription cis-regulatory region binding"/>
    <property type="evidence" value="ECO:0007669"/>
    <property type="project" value="TreeGrafter"/>
</dbReference>
<gene>
    <name evidence="4" type="ORF">SAMN02745193_01253</name>
</gene>
<dbReference type="Pfam" id="PF00440">
    <property type="entry name" value="TetR_N"/>
    <property type="match status" value="1"/>
</dbReference>
<sequence length="187" mass="20666">MDAARDEFFMHGFAGASIETIASRSAVSKVTVYNRFKTKEALFTAMVQRECVMMGADFVSPEEAGGDLRDTLMIFGQAVIHFLTQPHIISFGRRIGAEAELRPEVGELFLNTGPRRMQRELTALLEASVANGKIRCHDCCLAAGHLFGLLCGFDMCMARFSTEEPDREKLCANVSDAVDRFLKAYGV</sequence>
<evidence type="ECO:0000313" key="5">
    <source>
        <dbReference type="Proteomes" id="UP000184391"/>
    </source>
</evidence>
<dbReference type="PANTHER" id="PTHR30055:SF146">
    <property type="entry name" value="HTH-TYPE TRANSCRIPTIONAL DUAL REGULATOR CECR"/>
    <property type="match status" value="1"/>
</dbReference>
<reference evidence="5" key="1">
    <citation type="submission" date="2016-12" db="EMBL/GenBank/DDBJ databases">
        <authorList>
            <person name="Varghese N."/>
            <person name="Submissions S."/>
        </authorList>
    </citation>
    <scope>NUCLEOTIDE SEQUENCE [LARGE SCALE GENOMIC DNA]</scope>
    <source>
        <strain evidence="5">DSM 11032</strain>
    </source>
</reference>
<feature type="domain" description="HTH tetR-type" evidence="3">
    <location>
        <begin position="1"/>
        <end position="54"/>
    </location>
</feature>
<dbReference type="PANTHER" id="PTHR30055">
    <property type="entry name" value="HTH-TYPE TRANSCRIPTIONAL REGULATOR RUTR"/>
    <property type="match status" value="1"/>
</dbReference>
<keyword evidence="1 2" id="KW-0238">DNA-binding</keyword>
<accession>A0A1M7S9I7</accession>
<dbReference type="AlphaFoldDB" id="A0A1M7S9I7"/>
<dbReference type="Proteomes" id="UP000184391">
    <property type="component" value="Unassembled WGS sequence"/>
</dbReference>
<feature type="DNA-binding region" description="H-T-H motif" evidence="2">
    <location>
        <begin position="17"/>
        <end position="36"/>
    </location>
</feature>